<dbReference type="InterPro" id="IPR029016">
    <property type="entry name" value="GAF-like_dom_sf"/>
</dbReference>
<organism evidence="5 6">
    <name type="scientific">Nocardioides luteus</name>
    <dbReference type="NCBI Taxonomy" id="1844"/>
    <lineage>
        <taxon>Bacteria</taxon>
        <taxon>Bacillati</taxon>
        <taxon>Actinomycetota</taxon>
        <taxon>Actinomycetes</taxon>
        <taxon>Propionibacteriales</taxon>
        <taxon>Nocardioidaceae</taxon>
        <taxon>Nocardioides</taxon>
    </lineage>
</organism>
<keyword evidence="1" id="KW-0805">Transcription regulation</keyword>
<gene>
    <name evidence="5" type="ORF">GCM10017579_36450</name>
</gene>
<comment type="caution">
    <text evidence="5">The sequence shown here is derived from an EMBL/GenBank/DDBJ whole genome shotgun (WGS) entry which is preliminary data.</text>
</comment>
<dbReference type="CDD" id="cd06170">
    <property type="entry name" value="LuxR_C_like"/>
    <property type="match status" value="1"/>
</dbReference>
<dbReference type="Gene3D" id="1.10.10.10">
    <property type="entry name" value="Winged helix-like DNA-binding domain superfamily/Winged helix DNA-binding domain"/>
    <property type="match status" value="1"/>
</dbReference>
<evidence type="ECO:0000256" key="2">
    <source>
        <dbReference type="ARBA" id="ARBA00023125"/>
    </source>
</evidence>
<evidence type="ECO:0000256" key="1">
    <source>
        <dbReference type="ARBA" id="ARBA00023015"/>
    </source>
</evidence>
<dbReference type="InterPro" id="IPR000792">
    <property type="entry name" value="Tscrpt_reg_LuxR_C"/>
</dbReference>
<sequence>MIAAEAPYDGSRIAQTLASFRAASGLDLAFGGPVRGDGSIMDITATCGAKGSALRGLRIFSGEGLGGKTLQTLQPGAVDHYYTARGITHRYDTVVRQEQLETVAALPILVDRTPRMLIYLASRSRIGLGPVWYDSLRPMIRALEREILIDDEVRNRLSRLAPAPTPPVTVRPAEPAARQDLAERREMAAELTSLAGQVADAEVRARLEAMVLRLTAAPGERSAALPAPAAPAVRLAAREIDVLRQVALGHSNREAADALGIVESTVKSYLKSATRKLNANNRVHAVRMAREAGLID</sequence>
<keyword evidence="6" id="KW-1185">Reference proteome</keyword>
<dbReference type="SUPFAM" id="SSF55781">
    <property type="entry name" value="GAF domain-like"/>
    <property type="match status" value="1"/>
</dbReference>
<protein>
    <submittedName>
        <fullName evidence="5">Helix-turn-helix transcriptional regulator</fullName>
    </submittedName>
</protein>
<evidence type="ECO:0000313" key="5">
    <source>
        <dbReference type="EMBL" id="GLJ69609.1"/>
    </source>
</evidence>
<dbReference type="PRINTS" id="PR00038">
    <property type="entry name" value="HTHLUXR"/>
</dbReference>
<accession>A0ABQ5T047</accession>
<dbReference type="EMBL" id="BSEL01000007">
    <property type="protein sequence ID" value="GLJ69609.1"/>
    <property type="molecule type" value="Genomic_DNA"/>
</dbReference>
<evidence type="ECO:0000313" key="6">
    <source>
        <dbReference type="Proteomes" id="UP001142292"/>
    </source>
</evidence>
<dbReference type="PANTHER" id="PTHR44688:SF16">
    <property type="entry name" value="DNA-BINDING TRANSCRIPTIONAL ACTIVATOR DEVR_DOSR"/>
    <property type="match status" value="1"/>
</dbReference>
<keyword evidence="2" id="KW-0238">DNA-binding</keyword>
<proteinExistence type="predicted"/>
<dbReference type="InterPro" id="IPR016032">
    <property type="entry name" value="Sig_transdc_resp-reg_C-effctor"/>
</dbReference>
<dbReference type="PANTHER" id="PTHR44688">
    <property type="entry name" value="DNA-BINDING TRANSCRIPTIONAL ACTIVATOR DEVR_DOSR"/>
    <property type="match status" value="1"/>
</dbReference>
<dbReference type="Pfam" id="PF00196">
    <property type="entry name" value="GerE"/>
    <property type="match status" value="1"/>
</dbReference>
<dbReference type="SMART" id="SM00421">
    <property type="entry name" value="HTH_LUXR"/>
    <property type="match status" value="1"/>
</dbReference>
<name>A0ABQ5T047_9ACTN</name>
<feature type="domain" description="HTH luxR-type" evidence="4">
    <location>
        <begin position="228"/>
        <end position="293"/>
    </location>
</feature>
<reference evidence="5" key="1">
    <citation type="journal article" date="2014" name="Int. J. Syst. Evol. Microbiol.">
        <title>Complete genome of a new Firmicutes species belonging to the dominant human colonic microbiota ('Ruminococcus bicirculans') reveals two chromosomes and a selective capacity to utilize plant glucans.</title>
        <authorList>
            <consortium name="NISC Comparative Sequencing Program"/>
            <person name="Wegmann U."/>
            <person name="Louis P."/>
            <person name="Goesmann A."/>
            <person name="Henrissat B."/>
            <person name="Duncan S.H."/>
            <person name="Flint H.J."/>
        </authorList>
    </citation>
    <scope>NUCLEOTIDE SEQUENCE</scope>
    <source>
        <strain evidence="5">VKM Ac-1246</strain>
    </source>
</reference>
<evidence type="ECO:0000256" key="3">
    <source>
        <dbReference type="ARBA" id="ARBA00023163"/>
    </source>
</evidence>
<dbReference type="Gene3D" id="3.30.450.40">
    <property type="match status" value="1"/>
</dbReference>
<dbReference type="InterPro" id="IPR036388">
    <property type="entry name" value="WH-like_DNA-bd_sf"/>
</dbReference>
<reference evidence="5" key="2">
    <citation type="submission" date="2023-01" db="EMBL/GenBank/DDBJ databases">
        <authorList>
            <person name="Sun Q."/>
            <person name="Evtushenko L."/>
        </authorList>
    </citation>
    <scope>NUCLEOTIDE SEQUENCE</scope>
    <source>
        <strain evidence="5">VKM Ac-1246</strain>
    </source>
</reference>
<dbReference type="PROSITE" id="PS50043">
    <property type="entry name" value="HTH_LUXR_2"/>
    <property type="match status" value="1"/>
</dbReference>
<keyword evidence="3" id="KW-0804">Transcription</keyword>
<dbReference type="SUPFAM" id="SSF46894">
    <property type="entry name" value="C-terminal effector domain of the bipartite response regulators"/>
    <property type="match status" value="1"/>
</dbReference>
<evidence type="ECO:0000259" key="4">
    <source>
        <dbReference type="PROSITE" id="PS50043"/>
    </source>
</evidence>
<dbReference type="Proteomes" id="UP001142292">
    <property type="component" value="Unassembled WGS sequence"/>
</dbReference>